<sequence length="295" mass="33407">MNIRDMEIFAQVNTYGSISAAAEHLHLSQPALSRRIGGLEKDLGYELFERIGPKLVLTPAGKVFLKYCISFMADMKEMEHTMRSVSENLQTFTVGMVDVLAETRLSLVFKDFCQMYPSADIHLYTAANDKITEMVLSGQVDLGIKYFQDINVKNLEQIKIGNEQLAIIAAHNSQYIKESHSVQQLANAKWITFPKDNSFGSIIASFQHYNRLLYKRTANRLLEIGSLTTQKRLVEADLGLCVLPLYSVADEVQSQKLQVLQTPMPEINFPIIAQYRVTSPVIEFIEIFLDLTSME</sequence>
<dbReference type="GO" id="GO:0000976">
    <property type="term" value="F:transcription cis-regulatory region binding"/>
    <property type="evidence" value="ECO:0007669"/>
    <property type="project" value="TreeGrafter"/>
</dbReference>
<keyword evidence="4" id="KW-0804">Transcription</keyword>
<dbReference type="Proteomes" id="UP000249204">
    <property type="component" value="Unassembled WGS sequence"/>
</dbReference>
<dbReference type="Pfam" id="PF03466">
    <property type="entry name" value="LysR_substrate"/>
    <property type="match status" value="1"/>
</dbReference>
<name>A0A2W6PDI7_9BACL</name>
<dbReference type="PANTHER" id="PTHR30126:SF40">
    <property type="entry name" value="HTH-TYPE TRANSCRIPTIONAL REGULATOR GLTR"/>
    <property type="match status" value="1"/>
</dbReference>
<keyword evidence="2" id="KW-0805">Transcription regulation</keyword>
<evidence type="ECO:0000256" key="4">
    <source>
        <dbReference type="ARBA" id="ARBA00023163"/>
    </source>
</evidence>
<evidence type="ECO:0000256" key="3">
    <source>
        <dbReference type="ARBA" id="ARBA00023125"/>
    </source>
</evidence>
<comment type="similarity">
    <text evidence="1">Belongs to the LysR transcriptional regulatory family.</text>
</comment>
<dbReference type="InterPro" id="IPR005119">
    <property type="entry name" value="LysR_subst-bd"/>
</dbReference>
<dbReference type="SUPFAM" id="SSF53850">
    <property type="entry name" value="Periplasmic binding protein-like II"/>
    <property type="match status" value="1"/>
</dbReference>
<dbReference type="InterPro" id="IPR000847">
    <property type="entry name" value="LysR_HTH_N"/>
</dbReference>
<dbReference type="Pfam" id="PF00126">
    <property type="entry name" value="HTH_1"/>
    <property type="match status" value="1"/>
</dbReference>
<keyword evidence="3" id="KW-0238">DNA-binding</keyword>
<dbReference type="Gene3D" id="3.40.190.290">
    <property type="match status" value="1"/>
</dbReference>
<comment type="caution">
    <text evidence="6">The sequence shown here is derived from an EMBL/GenBank/DDBJ whole genome shotgun (WGS) entry which is preliminary data.</text>
</comment>
<dbReference type="FunFam" id="1.10.10.10:FF:000001">
    <property type="entry name" value="LysR family transcriptional regulator"/>
    <property type="match status" value="1"/>
</dbReference>
<evidence type="ECO:0000256" key="1">
    <source>
        <dbReference type="ARBA" id="ARBA00009437"/>
    </source>
</evidence>
<accession>A0A2W6PDI7</accession>
<dbReference type="SUPFAM" id="SSF46785">
    <property type="entry name" value="Winged helix' DNA-binding domain"/>
    <property type="match status" value="1"/>
</dbReference>
<reference evidence="6 7" key="1">
    <citation type="submission" date="2018-06" db="EMBL/GenBank/DDBJ databases">
        <title>Isolation of heavy metals resistant Paenibacillus silvae NC2 from Gold-Copper mine in ZiJin, China.</title>
        <authorList>
            <person name="Xu J."/>
            <person name="Mazhar H.S."/>
            <person name="Rensing C."/>
        </authorList>
    </citation>
    <scope>NUCLEOTIDE SEQUENCE [LARGE SCALE GENOMIC DNA]</scope>
    <source>
        <strain evidence="6 7">NC2</strain>
    </source>
</reference>
<dbReference type="EMBL" id="QKWW01000023">
    <property type="protein sequence ID" value="PZT56126.1"/>
    <property type="molecule type" value="Genomic_DNA"/>
</dbReference>
<protein>
    <recommendedName>
        <fullName evidence="5">HTH lysR-type domain-containing protein</fullName>
    </recommendedName>
</protein>
<dbReference type="PRINTS" id="PR00039">
    <property type="entry name" value="HTHLYSR"/>
</dbReference>
<evidence type="ECO:0000256" key="2">
    <source>
        <dbReference type="ARBA" id="ARBA00023015"/>
    </source>
</evidence>
<dbReference type="InterPro" id="IPR036390">
    <property type="entry name" value="WH_DNA-bd_sf"/>
</dbReference>
<dbReference type="AlphaFoldDB" id="A0A2W6PDI7"/>
<feature type="domain" description="HTH lysR-type" evidence="5">
    <location>
        <begin position="1"/>
        <end position="58"/>
    </location>
</feature>
<proteinExistence type="inferred from homology"/>
<evidence type="ECO:0000259" key="5">
    <source>
        <dbReference type="PROSITE" id="PS50931"/>
    </source>
</evidence>
<dbReference type="GO" id="GO:0003700">
    <property type="term" value="F:DNA-binding transcription factor activity"/>
    <property type="evidence" value="ECO:0007669"/>
    <property type="project" value="InterPro"/>
</dbReference>
<dbReference type="PROSITE" id="PS50931">
    <property type="entry name" value="HTH_LYSR"/>
    <property type="match status" value="1"/>
</dbReference>
<dbReference type="InterPro" id="IPR036388">
    <property type="entry name" value="WH-like_DNA-bd_sf"/>
</dbReference>
<evidence type="ECO:0000313" key="6">
    <source>
        <dbReference type="EMBL" id="PZT56126.1"/>
    </source>
</evidence>
<dbReference type="Gene3D" id="1.10.10.10">
    <property type="entry name" value="Winged helix-like DNA-binding domain superfamily/Winged helix DNA-binding domain"/>
    <property type="match status" value="1"/>
</dbReference>
<dbReference type="RefSeq" id="WP_111269814.1">
    <property type="nucleotide sequence ID" value="NZ_QKWW01000023.1"/>
</dbReference>
<dbReference type="CDD" id="cd05466">
    <property type="entry name" value="PBP2_LTTR_substrate"/>
    <property type="match status" value="1"/>
</dbReference>
<dbReference type="PANTHER" id="PTHR30126">
    <property type="entry name" value="HTH-TYPE TRANSCRIPTIONAL REGULATOR"/>
    <property type="match status" value="1"/>
</dbReference>
<organism evidence="6 7">
    <name type="scientific">Paenibacillus silvae</name>
    <dbReference type="NCBI Taxonomy" id="1325358"/>
    <lineage>
        <taxon>Bacteria</taxon>
        <taxon>Bacillati</taxon>
        <taxon>Bacillota</taxon>
        <taxon>Bacilli</taxon>
        <taxon>Bacillales</taxon>
        <taxon>Paenibacillaceae</taxon>
        <taxon>Paenibacillus</taxon>
    </lineage>
</organism>
<evidence type="ECO:0000313" key="7">
    <source>
        <dbReference type="Proteomes" id="UP000249204"/>
    </source>
</evidence>
<gene>
    <name evidence="6" type="ORF">DN757_08380</name>
</gene>